<keyword evidence="3" id="KW-0460">Magnesium</keyword>
<dbReference type="EMBL" id="FNBE01000007">
    <property type="protein sequence ID" value="SDF83426.1"/>
    <property type="molecule type" value="Genomic_DNA"/>
</dbReference>
<gene>
    <name evidence="4" type="ORF">SAMN05216377_10765</name>
</gene>
<protein>
    <recommendedName>
        <fullName evidence="3">Trehalose 6-phosphate phosphatase</fullName>
        <ecNumber evidence="3">3.1.3.12</ecNumber>
    </recommendedName>
</protein>
<comment type="pathway">
    <text evidence="3">Glycan biosynthesis; trehalose biosynthesis.</text>
</comment>
<sequence>MIDLDGLDGPLLVALDFDGVLSPIVPVPSDARPLPESAAAVRALAEAPDTHVVLVSGRGLADLAAVSGFGPPVLMVGSHGGEFGPGLLDGDTPLLTEEQQALKEKLTLALTDLVEGAAGVTLEHKPAGLAVHVRNAAPEVGEQVLDAVRRGPATWDGVDAIEGKSVIDLAVLQVSKGTAVDALRERFGARVFFAGDDTTDETVFTRLRPGDVGVKVGEGDTAAAHRVTDPAELSTVLAELTSRRKTPRAS</sequence>
<dbReference type="Gene3D" id="3.40.50.1000">
    <property type="entry name" value="HAD superfamily/HAD-like"/>
    <property type="match status" value="1"/>
</dbReference>
<evidence type="ECO:0000313" key="4">
    <source>
        <dbReference type="EMBL" id="SDF83426.1"/>
    </source>
</evidence>
<dbReference type="SUPFAM" id="SSF56784">
    <property type="entry name" value="HAD-like"/>
    <property type="match status" value="1"/>
</dbReference>
<evidence type="ECO:0000256" key="1">
    <source>
        <dbReference type="ARBA" id="ARBA00022801"/>
    </source>
</evidence>
<comment type="similarity">
    <text evidence="3">Belongs to the trehalose phosphatase family.</text>
</comment>
<dbReference type="Pfam" id="PF02358">
    <property type="entry name" value="Trehalose_PPase"/>
    <property type="match status" value="1"/>
</dbReference>
<evidence type="ECO:0000256" key="3">
    <source>
        <dbReference type="RuleBase" id="RU361117"/>
    </source>
</evidence>
<keyword evidence="1 3" id="KW-0378">Hydrolase</keyword>
<comment type="catalytic activity">
    <reaction evidence="3">
        <text>alpha,alpha-trehalose 6-phosphate + H2O = alpha,alpha-trehalose + phosphate</text>
        <dbReference type="Rhea" id="RHEA:23420"/>
        <dbReference type="ChEBI" id="CHEBI:15377"/>
        <dbReference type="ChEBI" id="CHEBI:16551"/>
        <dbReference type="ChEBI" id="CHEBI:43474"/>
        <dbReference type="ChEBI" id="CHEBI:58429"/>
        <dbReference type="EC" id="3.1.3.12"/>
    </reaction>
</comment>
<dbReference type="Gene3D" id="3.30.70.1020">
    <property type="entry name" value="Trehalose-6-phosphate phosphatase related protein, domain 2"/>
    <property type="match status" value="1"/>
</dbReference>
<dbReference type="GO" id="GO:0004805">
    <property type="term" value="F:trehalose-phosphatase activity"/>
    <property type="evidence" value="ECO:0007669"/>
    <property type="project" value="UniProtKB-EC"/>
</dbReference>
<dbReference type="InterPro" id="IPR044651">
    <property type="entry name" value="OTSB-like"/>
</dbReference>
<comment type="cofactor">
    <cofactor evidence="3">
        <name>Mg(2+)</name>
        <dbReference type="ChEBI" id="CHEBI:18420"/>
    </cofactor>
</comment>
<dbReference type="STRING" id="366584.SAMN05216377_10765"/>
<reference evidence="4 5" key="1">
    <citation type="submission" date="2016-10" db="EMBL/GenBank/DDBJ databases">
        <authorList>
            <person name="de Groot N.N."/>
        </authorList>
    </citation>
    <scope>NUCLEOTIDE SEQUENCE [LARGE SCALE GENOMIC DNA]</scope>
    <source>
        <strain evidence="4 5">CGMCC 4.3143</strain>
    </source>
</reference>
<proteinExistence type="inferred from homology"/>
<comment type="function">
    <text evidence="2 3">Removes the phosphate from trehalose 6-phosphate to produce free trehalose.</text>
</comment>
<dbReference type="OrthoDB" id="9816160at2"/>
<dbReference type="Proteomes" id="UP000198967">
    <property type="component" value="Unassembled WGS sequence"/>
</dbReference>
<dbReference type="AlphaFoldDB" id="A0A1G7PAU7"/>
<dbReference type="InterPro" id="IPR036412">
    <property type="entry name" value="HAD-like_sf"/>
</dbReference>
<accession>A0A1G7PAU7</accession>
<dbReference type="EC" id="3.1.3.12" evidence="3"/>
<keyword evidence="5" id="KW-1185">Reference proteome</keyword>
<dbReference type="GO" id="GO:0005992">
    <property type="term" value="P:trehalose biosynthetic process"/>
    <property type="evidence" value="ECO:0007669"/>
    <property type="project" value="UniProtKB-UniPathway"/>
</dbReference>
<evidence type="ECO:0000313" key="5">
    <source>
        <dbReference type="Proteomes" id="UP000198967"/>
    </source>
</evidence>
<dbReference type="UniPathway" id="UPA00299"/>
<dbReference type="RefSeq" id="WP_093083008.1">
    <property type="nucleotide sequence ID" value="NZ_FNBE01000007.1"/>
</dbReference>
<dbReference type="GO" id="GO:0046872">
    <property type="term" value="F:metal ion binding"/>
    <property type="evidence" value="ECO:0007669"/>
    <property type="project" value="UniProtKB-KW"/>
</dbReference>
<keyword evidence="3" id="KW-0479">Metal-binding</keyword>
<dbReference type="PANTHER" id="PTHR43768">
    <property type="entry name" value="TREHALOSE 6-PHOSPHATE PHOSPHATASE"/>
    <property type="match status" value="1"/>
</dbReference>
<dbReference type="InterPro" id="IPR023214">
    <property type="entry name" value="HAD_sf"/>
</dbReference>
<name>A0A1G7PAU7_PSEOR</name>
<organism evidence="4 5">
    <name type="scientific">Pseudonocardia oroxyli</name>
    <dbReference type="NCBI Taxonomy" id="366584"/>
    <lineage>
        <taxon>Bacteria</taxon>
        <taxon>Bacillati</taxon>
        <taxon>Actinomycetota</taxon>
        <taxon>Actinomycetes</taxon>
        <taxon>Pseudonocardiales</taxon>
        <taxon>Pseudonocardiaceae</taxon>
        <taxon>Pseudonocardia</taxon>
    </lineage>
</organism>
<dbReference type="PANTHER" id="PTHR43768:SF3">
    <property type="entry name" value="TREHALOSE 6-PHOSPHATE PHOSPHATASE"/>
    <property type="match status" value="1"/>
</dbReference>
<dbReference type="InterPro" id="IPR003337">
    <property type="entry name" value="Trehalose_PPase"/>
</dbReference>
<dbReference type="NCBIfam" id="TIGR00685">
    <property type="entry name" value="T6PP"/>
    <property type="match status" value="1"/>
</dbReference>
<evidence type="ECO:0000256" key="2">
    <source>
        <dbReference type="ARBA" id="ARBA00024179"/>
    </source>
</evidence>